<feature type="transmembrane region" description="Helical" evidence="1">
    <location>
        <begin position="158"/>
        <end position="179"/>
    </location>
</feature>
<keyword evidence="1" id="KW-1133">Transmembrane helix</keyword>
<name>F0RKZ7_DEIPM</name>
<feature type="transmembrane region" description="Helical" evidence="1">
    <location>
        <begin position="125"/>
        <end position="146"/>
    </location>
</feature>
<keyword evidence="3" id="KW-1185">Reference proteome</keyword>
<feature type="transmembrane region" description="Helical" evidence="1">
    <location>
        <begin position="100"/>
        <end position="118"/>
    </location>
</feature>
<evidence type="ECO:0000313" key="3">
    <source>
        <dbReference type="Proteomes" id="UP000007718"/>
    </source>
</evidence>
<evidence type="ECO:0000313" key="2">
    <source>
        <dbReference type="EMBL" id="ADY25770.1"/>
    </source>
</evidence>
<dbReference type="RefSeq" id="WP_013614379.1">
    <property type="nucleotide sequence ID" value="NC_015161.1"/>
</dbReference>
<dbReference type="Proteomes" id="UP000007718">
    <property type="component" value="Chromosome"/>
</dbReference>
<keyword evidence="1" id="KW-0812">Transmembrane</keyword>
<keyword evidence="1" id="KW-0472">Membrane</keyword>
<dbReference type="HOGENOM" id="CLU_1419398_0_0_0"/>
<reference evidence="2 3" key="2">
    <citation type="journal article" date="2012" name="Stand. Genomic Sci.">
        <title>Complete genome sequence of the orange-red pigmented, radioresistant Deinococcus proteolyticus type strain (MRP(T)).</title>
        <authorList>
            <person name="Copeland A."/>
            <person name="Zeytun A."/>
            <person name="Yassawong M."/>
            <person name="Nolan M."/>
            <person name="Lucas S."/>
            <person name="Hammon N."/>
            <person name="Deshpande S."/>
            <person name="Cheng J.F."/>
            <person name="Han C."/>
            <person name="Tapia R."/>
            <person name="Goodwin L.A."/>
            <person name="Pitluck S."/>
            <person name="Mavromatis K."/>
            <person name="Liolios K."/>
            <person name="Pagani I."/>
            <person name="Ivanova N."/>
            <person name="Mikhailova N."/>
            <person name="Pati A."/>
            <person name="Chen A."/>
            <person name="Palaniappan K."/>
            <person name="Land M."/>
            <person name="Hauser L."/>
            <person name="Jeffries C.D."/>
            <person name="Brambilla E.M."/>
            <person name="Rohde M."/>
            <person name="Sikorski J."/>
            <person name="Pukall R."/>
            <person name="Goker M."/>
            <person name="Detter J.C."/>
            <person name="Woyke T."/>
            <person name="Bristow J."/>
            <person name="Eisen J.A."/>
            <person name="Markowitz V."/>
            <person name="Hugenholtz P."/>
            <person name="Kyrpides N.C."/>
            <person name="Klenk H.P."/>
            <person name="Lapidus A."/>
        </authorList>
    </citation>
    <scope>NUCLEOTIDE SEQUENCE [LARGE SCALE GENOMIC DNA]</scope>
    <source>
        <strain evidence="3">ATCC 35074 / DSM 20540 / JCM 6276 / NBRC 101906 / NCIMB 13154 / VKM Ac-1939 / CCM 2703 / MRP</strain>
    </source>
</reference>
<sequence>MEPALLGATPVGSGLVGNGLLSSELLGALRLFGSALLCTAVLGLPWALLRTRAQQGQLPPLQHLWPLALTLPALLLSLSHEAALLDSLGRLVPAQQIPTASGQALLLAYLGAAASLYYRPSRGTWIWAAVLCAVPMLLALQAIWTADEWSRAANRGEQLLPALLACSLSLGAWTGVLLAHRPALRGRQVVA</sequence>
<dbReference type="KEGG" id="dpt:Deipr_0608"/>
<evidence type="ECO:0000256" key="1">
    <source>
        <dbReference type="SAM" id="Phobius"/>
    </source>
</evidence>
<gene>
    <name evidence="2" type="ordered locus">Deipr_0608</name>
</gene>
<feature type="transmembrane region" description="Helical" evidence="1">
    <location>
        <begin position="28"/>
        <end position="49"/>
    </location>
</feature>
<reference evidence="3" key="1">
    <citation type="submission" date="2011-02" db="EMBL/GenBank/DDBJ databases">
        <title>The complete sequence of chromosome of Deinococcus proteolyticus DSM 20540.</title>
        <authorList>
            <consortium name="US DOE Joint Genome Institute (JGI-PGF)"/>
            <person name="Lucas S."/>
            <person name="Copeland A."/>
            <person name="Lapidus A."/>
            <person name="Bruce D."/>
            <person name="Goodwin L."/>
            <person name="Pitluck S."/>
            <person name="Kyrpides N."/>
            <person name="Mavromatis K."/>
            <person name="Pagani I."/>
            <person name="Ivanova N."/>
            <person name="Ovchinnikova G."/>
            <person name="Zeytun A."/>
            <person name="Detter J.C."/>
            <person name="Han C."/>
            <person name="Land M."/>
            <person name="Hauser L."/>
            <person name="Markowitz V."/>
            <person name="Cheng J.-F."/>
            <person name="Hugenholtz P."/>
            <person name="Woyke T."/>
            <person name="Wu D."/>
            <person name="Pukall R."/>
            <person name="Steenblock K."/>
            <person name="Brambilla E."/>
            <person name="Klenk H.-P."/>
            <person name="Eisen J.A."/>
        </authorList>
    </citation>
    <scope>NUCLEOTIDE SEQUENCE [LARGE SCALE GENOMIC DNA]</scope>
    <source>
        <strain evidence="3">ATCC 35074 / DSM 20540 / JCM 6276 / NBRC 101906 / NCIMB 13154 / VKM Ac-1939 / CCM 2703 / MRP</strain>
    </source>
</reference>
<protein>
    <submittedName>
        <fullName evidence="2">Putative Vgr-related protein</fullName>
    </submittedName>
</protein>
<dbReference type="AlphaFoldDB" id="F0RKZ7"/>
<dbReference type="EMBL" id="CP002536">
    <property type="protein sequence ID" value="ADY25770.1"/>
    <property type="molecule type" value="Genomic_DNA"/>
</dbReference>
<proteinExistence type="predicted"/>
<organism evidence="2 3">
    <name type="scientific">Deinococcus proteolyticus (strain ATCC 35074 / DSM 20540 / JCM 6276 / NBRC 101906 / NCIMB 13154 / VKM Ac-1939 / CCM 2703 / MRP)</name>
    <dbReference type="NCBI Taxonomy" id="693977"/>
    <lineage>
        <taxon>Bacteria</taxon>
        <taxon>Thermotogati</taxon>
        <taxon>Deinococcota</taxon>
        <taxon>Deinococci</taxon>
        <taxon>Deinococcales</taxon>
        <taxon>Deinococcaceae</taxon>
        <taxon>Deinococcus</taxon>
    </lineage>
</organism>
<feature type="transmembrane region" description="Helical" evidence="1">
    <location>
        <begin position="61"/>
        <end position="80"/>
    </location>
</feature>
<accession>F0RKZ7</accession>